<dbReference type="GO" id="GO:0015276">
    <property type="term" value="F:ligand-gated monoatomic ion channel activity"/>
    <property type="evidence" value="ECO:0007669"/>
    <property type="project" value="InterPro"/>
</dbReference>
<evidence type="ECO:0000256" key="12">
    <source>
        <dbReference type="ARBA" id="ARBA00023286"/>
    </source>
</evidence>
<dbReference type="Gene3D" id="1.10.287.70">
    <property type="match status" value="1"/>
</dbReference>
<comment type="similarity">
    <text evidence="2 15">Belongs to the glutamate-gated ion channel (TC 1.A.10.1) family.</text>
</comment>
<dbReference type="Proteomes" id="UP000230069">
    <property type="component" value="Unassembled WGS sequence"/>
</dbReference>
<keyword evidence="16" id="KW-1015">Disulfide bond</keyword>
<comment type="subunit">
    <text evidence="3">May form heteromers.</text>
</comment>
<keyword evidence="13 15" id="KW-0407">Ion channel</keyword>
<feature type="transmembrane region" description="Helical" evidence="17">
    <location>
        <begin position="559"/>
        <end position="577"/>
    </location>
</feature>
<dbReference type="InterPro" id="IPR000337">
    <property type="entry name" value="GPCR_3"/>
</dbReference>
<evidence type="ECO:0000256" key="13">
    <source>
        <dbReference type="ARBA" id="ARBA00023303"/>
    </source>
</evidence>
<dbReference type="InParanoid" id="A0A2G5EHU4"/>
<keyword evidence="9 15" id="KW-0472">Membrane</keyword>
<evidence type="ECO:0000256" key="8">
    <source>
        <dbReference type="ARBA" id="ARBA00023065"/>
    </source>
</evidence>
<comment type="function">
    <text evidence="14">Glutamate-gated receptor that probably acts as a non-selective cation channel. May be involved in light-signal transduction and calcium homeostasis via the regulation of calcium influx into cells.</text>
</comment>
<dbReference type="PIRSF" id="PIRSF037090">
    <property type="entry name" value="Iontro_Glu-like_rcpt_pln"/>
    <property type="match status" value="1"/>
</dbReference>
<evidence type="ECO:0000256" key="10">
    <source>
        <dbReference type="ARBA" id="ARBA00023170"/>
    </source>
</evidence>
<dbReference type="STRING" id="218851.A0A2G5EHU4"/>
<evidence type="ECO:0000256" key="7">
    <source>
        <dbReference type="ARBA" id="ARBA00022989"/>
    </source>
</evidence>
<dbReference type="EMBL" id="KZ305025">
    <property type="protein sequence ID" value="PIA55342.1"/>
    <property type="molecule type" value="Genomic_DNA"/>
</dbReference>
<dbReference type="FunFam" id="3.40.190.10:FF:000103">
    <property type="entry name" value="Glutamate receptor"/>
    <property type="match status" value="1"/>
</dbReference>
<keyword evidence="5 17" id="KW-0812">Transmembrane</keyword>
<dbReference type="AlphaFoldDB" id="A0A2G5EHU4"/>
<evidence type="ECO:0000313" key="19">
    <source>
        <dbReference type="EMBL" id="PIA55342.1"/>
    </source>
</evidence>
<accession>A0A2G5EHU4</accession>
<dbReference type="PANTHER" id="PTHR34836:SF1">
    <property type="entry name" value="OS09G0428600 PROTEIN"/>
    <property type="match status" value="1"/>
</dbReference>
<keyword evidence="7 17" id="KW-1133">Transmembrane helix</keyword>
<evidence type="ECO:0000256" key="5">
    <source>
        <dbReference type="ARBA" id="ARBA00022692"/>
    </source>
</evidence>
<dbReference type="InterPro" id="IPR044440">
    <property type="entry name" value="GABAb_receptor_plant_PBP1"/>
</dbReference>
<evidence type="ECO:0000256" key="15">
    <source>
        <dbReference type="PIRNR" id="PIRNR037090"/>
    </source>
</evidence>
<evidence type="ECO:0000313" key="20">
    <source>
        <dbReference type="Proteomes" id="UP000230069"/>
    </source>
</evidence>
<dbReference type="InterPro" id="IPR028082">
    <property type="entry name" value="Peripla_BP_I"/>
</dbReference>
<evidence type="ECO:0000256" key="17">
    <source>
        <dbReference type="SAM" id="Phobius"/>
    </source>
</evidence>
<dbReference type="SUPFAM" id="SSF53850">
    <property type="entry name" value="Periplasmic binding protein-like II"/>
    <property type="match status" value="1"/>
</dbReference>
<sequence length="909" mass="101775">MSTVDVGVILDLDTLVGKMMKSSLTMALEDYYSTHNYTTQLVLHIRDSHGDTVDAASSAIDLIKNIQVQAMLGPQSSSEAKFVVDIGNKAKVPIISFSATSPSISSTQTPYFIRTALNDSMQVKALAAIVEAFGWREIVPIYEDTDYGKDMIPYLTDAIQDVNARIPYRSIISPSSTADQIHDELYELMSMQTRVFVVHMDLSLSSRLFSIAKEVGMMTKGYVWIITDGVTDLLSSMDASIVDTMQGVLGIKHYVRKSKSLDNFRSKWRRNFFQENHDIDEADLSVWVLWAYDSVWALATAIEKVKTVSPRFNKLNDGRNSTDLEALGVSRIGPKLLESILQTNLTGLSGNFSFKDGQLQSFGFNIVNVIGKGGRNIGFWSPTLGISKELNLTDKKIHKTYKADVGAIIWPGETTKKPKGWEVPTAEKKLKIGVPATDGFTEFVKVEKDPQTDVTIVTGFCIDVFKAVIESMPYAIPFEFVPFAKENGQSAGDYNQLVYQIFIQKFDGVVGDITIVANRSLLVDFTLPFTESGVSMVVPIKNDHRKNAWIFLKPLTGDLWLTTGAFFILTGFVVWVLEHRINEEFRGKLTEQVGIIFYFSFSTLVFAHKERVKSNLARFVVIIWVFVVLILTSSYTANLTSMLTVQKLQPTVTDITDLINNGDFIGYQKDSFVLELIQRMGVHPSKLRGYTTVEEYHEALENGSRNGGVSAIVDEIPYIKLFLEKYCTKYMMVGPTYRTGGFGFAFPKGSPLVPEISRTILNVTQGEKMDKIDRTSFEKKIYCSEQEGGNIFSGSLTLEDFKGLFLIAGVASSVAFLIFLSIFLLEQRNVLTSEASISQKLSSLAVQFYKQQEQKKILKLAMMQVLLKVQQQLSLCIKILSLSPRRGFPVLKLARQFKIPHYLSSDIYP</sequence>
<dbReference type="PANTHER" id="PTHR34836">
    <property type="entry name" value="OS06G0188250 PROTEIN"/>
    <property type="match status" value="1"/>
</dbReference>
<dbReference type="InterPro" id="IPR001320">
    <property type="entry name" value="Iontro_rcpt_C"/>
</dbReference>
<dbReference type="FunCoup" id="A0A2G5EHU4">
    <property type="interactions" value="134"/>
</dbReference>
<dbReference type="SMART" id="SM00079">
    <property type="entry name" value="PBPe"/>
    <property type="match status" value="1"/>
</dbReference>
<evidence type="ECO:0000256" key="1">
    <source>
        <dbReference type="ARBA" id="ARBA00004141"/>
    </source>
</evidence>
<proteinExistence type="inferred from homology"/>
<dbReference type="FunFam" id="3.40.50.2300:FF:000169">
    <property type="entry name" value="Glutamate receptor"/>
    <property type="match status" value="1"/>
</dbReference>
<dbReference type="InterPro" id="IPR001828">
    <property type="entry name" value="ANF_lig-bd_rcpt"/>
</dbReference>
<keyword evidence="4 15" id="KW-0813">Transport</keyword>
<reference evidence="19 20" key="1">
    <citation type="submission" date="2017-09" db="EMBL/GenBank/DDBJ databases">
        <title>WGS assembly of Aquilegia coerulea Goldsmith.</title>
        <authorList>
            <person name="Hodges S."/>
            <person name="Kramer E."/>
            <person name="Nordborg M."/>
            <person name="Tomkins J."/>
            <person name="Borevitz J."/>
            <person name="Derieg N."/>
            <person name="Yan J."/>
            <person name="Mihaltcheva S."/>
            <person name="Hayes R.D."/>
            <person name="Rokhsar D."/>
        </authorList>
    </citation>
    <scope>NUCLEOTIDE SEQUENCE [LARGE SCALE GENOMIC DNA]</scope>
    <source>
        <strain evidence="20">cv. Goldsmith</strain>
    </source>
</reference>
<keyword evidence="20" id="KW-1185">Reference proteome</keyword>
<dbReference type="SUPFAM" id="SSF53822">
    <property type="entry name" value="Periplasmic binding protein-like I"/>
    <property type="match status" value="1"/>
</dbReference>
<dbReference type="InterPro" id="IPR019594">
    <property type="entry name" value="Glu/Gly-bd"/>
</dbReference>
<protein>
    <recommendedName>
        <fullName evidence="15">Glutamate receptor</fullName>
    </recommendedName>
</protein>
<evidence type="ECO:0000256" key="6">
    <source>
        <dbReference type="ARBA" id="ARBA00022729"/>
    </source>
</evidence>
<evidence type="ECO:0000256" key="2">
    <source>
        <dbReference type="ARBA" id="ARBA00008685"/>
    </source>
</evidence>
<dbReference type="Pfam" id="PF01094">
    <property type="entry name" value="ANF_receptor"/>
    <property type="match status" value="1"/>
</dbReference>
<keyword evidence="10 15" id="KW-0675">Receptor</keyword>
<feature type="transmembrane region" description="Helical" evidence="17">
    <location>
        <begin position="804"/>
        <end position="825"/>
    </location>
</feature>
<keyword evidence="6" id="KW-0732">Signal</keyword>
<dbReference type="PRINTS" id="PR00248">
    <property type="entry name" value="GPCRMGR"/>
</dbReference>
<dbReference type="Pfam" id="PF10613">
    <property type="entry name" value="Lig_chan-Glu_bd"/>
    <property type="match status" value="1"/>
</dbReference>
<feature type="transmembrane region" description="Helical" evidence="17">
    <location>
        <begin position="619"/>
        <end position="637"/>
    </location>
</feature>
<evidence type="ECO:0000256" key="4">
    <source>
        <dbReference type="ARBA" id="ARBA00022448"/>
    </source>
</evidence>
<comment type="function">
    <text evidence="15">Glutamate-gated receptor that probably acts as non-selective cation channel.</text>
</comment>
<keyword evidence="11" id="KW-0325">Glycoprotein</keyword>
<keyword evidence="8 15" id="KW-0406">Ion transport</keyword>
<gene>
    <name evidence="19" type="ORF">AQUCO_00800233v1</name>
</gene>
<dbReference type="Gene3D" id="3.40.190.10">
    <property type="entry name" value="Periplasmic binding protein-like II"/>
    <property type="match status" value="1"/>
</dbReference>
<dbReference type="CDD" id="cd13686">
    <property type="entry name" value="GluR_Plant"/>
    <property type="match status" value="1"/>
</dbReference>
<dbReference type="GO" id="GO:0004930">
    <property type="term" value="F:G protein-coupled receptor activity"/>
    <property type="evidence" value="ECO:0007669"/>
    <property type="project" value="InterPro"/>
</dbReference>
<dbReference type="FunFam" id="3.40.50.2300:FF:000195">
    <property type="entry name" value="Glutamate receptor"/>
    <property type="match status" value="1"/>
</dbReference>
<evidence type="ECO:0000256" key="11">
    <source>
        <dbReference type="ARBA" id="ARBA00023180"/>
    </source>
</evidence>
<evidence type="ECO:0000256" key="14">
    <source>
        <dbReference type="ARBA" id="ARBA00049638"/>
    </source>
</evidence>
<comment type="subcellular location">
    <subcellularLocation>
        <location evidence="1">Membrane</location>
        <topology evidence="1">Multi-pass membrane protein</topology>
    </subcellularLocation>
</comment>
<evidence type="ECO:0000259" key="18">
    <source>
        <dbReference type="SMART" id="SM00079"/>
    </source>
</evidence>
<name>A0A2G5EHU4_AQUCA</name>
<dbReference type="FunFam" id="3.40.190.10:FF:000195">
    <property type="entry name" value="Glutamate receptor 2.7"/>
    <property type="match status" value="1"/>
</dbReference>
<dbReference type="OrthoDB" id="5984008at2759"/>
<dbReference type="FunFam" id="1.10.287.70:FF:000037">
    <property type="entry name" value="Glutamate receptor"/>
    <property type="match status" value="1"/>
</dbReference>
<dbReference type="CDD" id="cd19990">
    <property type="entry name" value="PBP1_GABAb_receptor_plant"/>
    <property type="match status" value="1"/>
</dbReference>
<dbReference type="InterPro" id="IPR015683">
    <property type="entry name" value="Ionotropic_Glu_rcpt"/>
</dbReference>
<dbReference type="GO" id="GO:0016020">
    <property type="term" value="C:membrane"/>
    <property type="evidence" value="ECO:0007669"/>
    <property type="project" value="UniProtKB-SubCell"/>
</dbReference>
<feature type="domain" description="Ionotropic glutamate receptor C-terminal" evidence="18">
    <location>
        <begin position="429"/>
        <end position="779"/>
    </location>
</feature>
<dbReference type="InterPro" id="IPR017103">
    <property type="entry name" value="Iontropic_Glu_rcpt_pln"/>
</dbReference>
<keyword evidence="12 15" id="KW-1071">Ligand-gated ion channel</keyword>
<evidence type="ECO:0000256" key="3">
    <source>
        <dbReference type="ARBA" id="ARBA00011095"/>
    </source>
</evidence>
<dbReference type="Gene3D" id="3.40.50.2300">
    <property type="match status" value="3"/>
</dbReference>
<feature type="disulfide bond" evidence="16">
    <location>
        <begin position="727"/>
        <end position="783"/>
    </location>
</feature>
<evidence type="ECO:0000256" key="9">
    <source>
        <dbReference type="ARBA" id="ARBA00023136"/>
    </source>
</evidence>
<organism evidence="19 20">
    <name type="scientific">Aquilegia coerulea</name>
    <name type="common">Rocky mountain columbine</name>
    <dbReference type="NCBI Taxonomy" id="218851"/>
    <lineage>
        <taxon>Eukaryota</taxon>
        <taxon>Viridiplantae</taxon>
        <taxon>Streptophyta</taxon>
        <taxon>Embryophyta</taxon>
        <taxon>Tracheophyta</taxon>
        <taxon>Spermatophyta</taxon>
        <taxon>Magnoliopsida</taxon>
        <taxon>Ranunculales</taxon>
        <taxon>Ranunculaceae</taxon>
        <taxon>Thalictroideae</taxon>
        <taxon>Aquilegia</taxon>
    </lineage>
</organism>
<evidence type="ECO:0000256" key="16">
    <source>
        <dbReference type="PIRSR" id="PIRSR037090-50"/>
    </source>
</evidence>
<dbReference type="Pfam" id="PF00060">
    <property type="entry name" value="Lig_chan"/>
    <property type="match status" value="1"/>
</dbReference>